<keyword evidence="5 6" id="KW-0472">Membrane</keyword>
<keyword evidence="4 6" id="KW-1133">Transmembrane helix</keyword>
<dbReference type="PROSITE" id="PS50850">
    <property type="entry name" value="MFS"/>
    <property type="match status" value="1"/>
</dbReference>
<comment type="caution">
    <text evidence="8">The sequence shown here is derived from an EMBL/GenBank/DDBJ whole genome shotgun (WGS) entry which is preliminary data.</text>
</comment>
<dbReference type="AlphaFoldDB" id="A0A1B7KX54"/>
<organism evidence="8 9">
    <name type="scientific">Parageobacillus thermoglucosidasius</name>
    <name type="common">Geobacillus thermoglucosidasius</name>
    <dbReference type="NCBI Taxonomy" id="1426"/>
    <lineage>
        <taxon>Bacteria</taxon>
        <taxon>Bacillati</taxon>
        <taxon>Bacillota</taxon>
        <taxon>Bacilli</taxon>
        <taxon>Bacillales</taxon>
        <taxon>Anoxybacillaceae</taxon>
        <taxon>Parageobacillus</taxon>
    </lineage>
</organism>
<dbReference type="GO" id="GO:0022857">
    <property type="term" value="F:transmembrane transporter activity"/>
    <property type="evidence" value="ECO:0007669"/>
    <property type="project" value="InterPro"/>
</dbReference>
<sequence length="395" mass="42527">MEAHSASKTALIMSIISVIFLAANLRAPITSVGPLVPFIREDLGLSNTAAGILTTVPLLAFAVLSPFASRLARAFGMEIVLFVSLLFLLAGHIFRPLGGVSFVFIGTILIGAAIAVDNVLMPALVKEKFSNYVGWMTGVYTVAMNLTGALASGLSVPLASATGFGWRGSLGCWAVLTVVALALWALQLRSRKKDLSQPTGSERRSLWKSRLAWQVTLFMGLQSLLFYTLITWLPTMLQNKGMNPETSGWALFLFQFAQLPFMFIVPVIAEKMKTQTLLVWVTFVLKAAGIGGFLFGSPALVWLWAVMLGIGAGFAFSLAMMLFALRSRSAMQAADLSAMAQSFGYLLAAFGPPLFGSLYDITKGWTLPLFLVLLVSAFLLLAGIGAAKDRYVTES</sequence>
<dbReference type="Gene3D" id="1.20.1250.20">
    <property type="entry name" value="MFS general substrate transporter like domains"/>
    <property type="match status" value="2"/>
</dbReference>
<feature type="transmembrane region" description="Helical" evidence="6">
    <location>
        <begin position="336"/>
        <end position="355"/>
    </location>
</feature>
<keyword evidence="2" id="KW-0813">Transport</keyword>
<evidence type="ECO:0000313" key="9">
    <source>
        <dbReference type="Proteomes" id="UP000078290"/>
    </source>
</evidence>
<feature type="transmembrane region" description="Helical" evidence="6">
    <location>
        <begin position="9"/>
        <end position="29"/>
    </location>
</feature>
<evidence type="ECO:0000256" key="4">
    <source>
        <dbReference type="ARBA" id="ARBA00022989"/>
    </source>
</evidence>
<feature type="transmembrane region" description="Helical" evidence="6">
    <location>
        <begin position="164"/>
        <end position="186"/>
    </location>
</feature>
<feature type="domain" description="Major facilitator superfamily (MFS) profile" evidence="7">
    <location>
        <begin position="12"/>
        <end position="394"/>
    </location>
</feature>
<dbReference type="CDD" id="cd17339">
    <property type="entry name" value="MFS_NIMT_CynX_like"/>
    <property type="match status" value="1"/>
</dbReference>
<dbReference type="InterPro" id="IPR036259">
    <property type="entry name" value="MFS_trans_sf"/>
</dbReference>
<dbReference type="EMBL" id="LXMA01000001">
    <property type="protein sequence ID" value="OAT74680.1"/>
    <property type="molecule type" value="Genomic_DNA"/>
</dbReference>
<protein>
    <submittedName>
        <fullName evidence="8">Transporter</fullName>
    </submittedName>
</protein>
<feature type="transmembrane region" description="Helical" evidence="6">
    <location>
        <begin position="250"/>
        <end position="269"/>
    </location>
</feature>
<evidence type="ECO:0000256" key="2">
    <source>
        <dbReference type="ARBA" id="ARBA00022448"/>
    </source>
</evidence>
<feature type="transmembrane region" description="Helical" evidence="6">
    <location>
        <begin position="367"/>
        <end position="387"/>
    </location>
</feature>
<reference evidence="9" key="1">
    <citation type="submission" date="2016-05" db="EMBL/GenBank/DDBJ databases">
        <authorList>
            <person name="Wang W."/>
            <person name="Zhu L."/>
        </authorList>
    </citation>
    <scope>NUCLEOTIDE SEQUENCE [LARGE SCALE GENOMIC DNA]</scope>
    <source>
        <strain evidence="9">W-2</strain>
    </source>
</reference>
<dbReference type="RefSeq" id="WP_064549995.1">
    <property type="nucleotide sequence ID" value="NZ_LXMA01000001.1"/>
</dbReference>
<evidence type="ECO:0000256" key="3">
    <source>
        <dbReference type="ARBA" id="ARBA00022692"/>
    </source>
</evidence>
<dbReference type="PANTHER" id="PTHR23523">
    <property type="match status" value="1"/>
</dbReference>
<feature type="transmembrane region" description="Helical" evidence="6">
    <location>
        <begin position="301"/>
        <end position="324"/>
    </location>
</feature>
<feature type="transmembrane region" description="Helical" evidence="6">
    <location>
        <begin position="75"/>
        <end position="94"/>
    </location>
</feature>
<dbReference type="OrthoDB" id="9797740at2"/>
<evidence type="ECO:0000259" key="7">
    <source>
        <dbReference type="PROSITE" id="PS50850"/>
    </source>
</evidence>
<comment type="subcellular location">
    <subcellularLocation>
        <location evidence="1">Cell membrane</location>
        <topology evidence="1">Multi-pass membrane protein</topology>
    </subcellularLocation>
</comment>
<feature type="transmembrane region" description="Helical" evidence="6">
    <location>
        <begin position="211"/>
        <end position="230"/>
    </location>
</feature>
<dbReference type="Proteomes" id="UP000078290">
    <property type="component" value="Unassembled WGS sequence"/>
</dbReference>
<dbReference type="InterPro" id="IPR052524">
    <property type="entry name" value="MFS_Cyanate_Porter"/>
</dbReference>
<accession>A0A1B7KX54</accession>
<dbReference type="SUPFAM" id="SSF103473">
    <property type="entry name" value="MFS general substrate transporter"/>
    <property type="match status" value="1"/>
</dbReference>
<evidence type="ECO:0000256" key="5">
    <source>
        <dbReference type="ARBA" id="ARBA00023136"/>
    </source>
</evidence>
<dbReference type="PANTHER" id="PTHR23523:SF2">
    <property type="entry name" value="2-NITROIMIDAZOLE TRANSPORTER"/>
    <property type="match status" value="1"/>
</dbReference>
<name>A0A1B7KX54_PARTM</name>
<feature type="transmembrane region" description="Helical" evidence="6">
    <location>
        <begin position="132"/>
        <end position="152"/>
    </location>
</feature>
<dbReference type="Pfam" id="PF07690">
    <property type="entry name" value="MFS_1"/>
    <property type="match status" value="1"/>
</dbReference>
<dbReference type="InterPro" id="IPR020846">
    <property type="entry name" value="MFS_dom"/>
</dbReference>
<dbReference type="GO" id="GO:0005886">
    <property type="term" value="C:plasma membrane"/>
    <property type="evidence" value="ECO:0007669"/>
    <property type="project" value="UniProtKB-SubCell"/>
</dbReference>
<dbReference type="InterPro" id="IPR011701">
    <property type="entry name" value="MFS"/>
</dbReference>
<proteinExistence type="predicted"/>
<feature type="transmembrane region" description="Helical" evidence="6">
    <location>
        <begin position="276"/>
        <end position="295"/>
    </location>
</feature>
<keyword evidence="3 6" id="KW-0812">Transmembrane</keyword>
<evidence type="ECO:0000256" key="1">
    <source>
        <dbReference type="ARBA" id="ARBA00004651"/>
    </source>
</evidence>
<feature type="transmembrane region" description="Helical" evidence="6">
    <location>
        <begin position="100"/>
        <end position="120"/>
    </location>
</feature>
<gene>
    <name evidence="8" type="ORF">A7K69_02915</name>
</gene>
<evidence type="ECO:0000313" key="8">
    <source>
        <dbReference type="EMBL" id="OAT74680.1"/>
    </source>
</evidence>
<evidence type="ECO:0000256" key="6">
    <source>
        <dbReference type="SAM" id="Phobius"/>
    </source>
</evidence>
<feature type="transmembrane region" description="Helical" evidence="6">
    <location>
        <begin position="49"/>
        <end position="68"/>
    </location>
</feature>